<keyword evidence="4 6" id="KW-1133">Transmembrane helix</keyword>
<keyword evidence="3 6" id="KW-0812">Transmembrane</keyword>
<gene>
    <name evidence="8" type="ORF">SAMN02910429_00592</name>
</gene>
<evidence type="ECO:0000313" key="8">
    <source>
        <dbReference type="EMBL" id="SER61007.1"/>
    </source>
</evidence>
<evidence type="ECO:0000256" key="7">
    <source>
        <dbReference type="SAM" id="SignalP"/>
    </source>
</evidence>
<keyword evidence="5 6" id="KW-0472">Membrane</keyword>
<evidence type="ECO:0000256" key="4">
    <source>
        <dbReference type="ARBA" id="ARBA00022989"/>
    </source>
</evidence>
<dbReference type="GO" id="GO:0036376">
    <property type="term" value="P:sodium ion export across plasma membrane"/>
    <property type="evidence" value="ECO:0007669"/>
    <property type="project" value="InterPro"/>
</dbReference>
<name>A0A1H9QKS1_9FIRM</name>
<feature type="chain" id="PRO_5038602103" evidence="7">
    <location>
        <begin position="21"/>
        <end position="235"/>
    </location>
</feature>
<proteinExistence type="predicted"/>
<dbReference type="PROSITE" id="PS51257">
    <property type="entry name" value="PROKAR_LIPOPROTEIN"/>
    <property type="match status" value="1"/>
</dbReference>
<keyword evidence="7" id="KW-0732">Signal</keyword>
<feature type="transmembrane region" description="Helical" evidence="6">
    <location>
        <begin position="153"/>
        <end position="173"/>
    </location>
</feature>
<dbReference type="GO" id="GO:0015081">
    <property type="term" value="F:sodium ion transmembrane transporter activity"/>
    <property type="evidence" value="ECO:0007669"/>
    <property type="project" value="InterPro"/>
</dbReference>
<reference evidence="9" key="1">
    <citation type="submission" date="2016-10" db="EMBL/GenBank/DDBJ databases">
        <authorList>
            <person name="Varghese N."/>
            <person name="Submissions S."/>
        </authorList>
    </citation>
    <scope>NUCLEOTIDE SEQUENCE [LARGE SCALE GENOMIC DNA]</scope>
    <source>
        <strain evidence="9">S1b</strain>
    </source>
</reference>
<keyword evidence="9" id="KW-1185">Reference proteome</keyword>
<evidence type="ECO:0000256" key="2">
    <source>
        <dbReference type="ARBA" id="ARBA00022475"/>
    </source>
</evidence>
<keyword evidence="2" id="KW-1003">Cell membrane</keyword>
<organism evidence="8 9">
    <name type="scientific">Lachnobacterium bovis</name>
    <dbReference type="NCBI Taxonomy" id="140626"/>
    <lineage>
        <taxon>Bacteria</taxon>
        <taxon>Bacillati</taxon>
        <taxon>Bacillota</taxon>
        <taxon>Clostridia</taxon>
        <taxon>Lachnospirales</taxon>
        <taxon>Lachnospiraceae</taxon>
        <taxon>Lachnobacterium</taxon>
    </lineage>
</organism>
<dbReference type="RefSeq" id="WP_022748035.1">
    <property type="nucleotide sequence ID" value="NZ_FOGW01000006.1"/>
</dbReference>
<dbReference type="EMBL" id="FOGW01000006">
    <property type="protein sequence ID" value="SER61007.1"/>
    <property type="molecule type" value="Genomic_DNA"/>
</dbReference>
<evidence type="ECO:0000256" key="3">
    <source>
        <dbReference type="ARBA" id="ARBA00022692"/>
    </source>
</evidence>
<dbReference type="AlphaFoldDB" id="A0A1H9QKS1"/>
<dbReference type="OrthoDB" id="1912660at2"/>
<comment type="subcellular location">
    <subcellularLocation>
        <location evidence="1">Cell membrane</location>
    </subcellularLocation>
</comment>
<evidence type="ECO:0000256" key="1">
    <source>
        <dbReference type="ARBA" id="ARBA00004236"/>
    </source>
</evidence>
<protein>
    <submittedName>
        <fullName evidence="8">Oxaloacetate decarboxylase, gamma chain</fullName>
    </submittedName>
</protein>
<evidence type="ECO:0000256" key="6">
    <source>
        <dbReference type="SAM" id="Phobius"/>
    </source>
</evidence>
<sequence>MKKRLIVFFTMIIMMFSFCACEFQDEKTTNYHGYSYTDLKNQGIKLLSEIDKLASSKDLSEMERSGQIKSNYLEAIKKYKETQDKYGKNKKIGDFHISVAGDTLTTKYTLKNDKRDTEYQVIYNYNTMEIKDFSFNPIFTLGEKLQSAGRNTIVSVLIVFAMLTFISIVISGFKFISGNPKPKNEVQLKPIKQENVVENENLVDDAELVAVIAAAIASYEKVQTSDFVVRKIKRR</sequence>
<dbReference type="InterPro" id="IPR005899">
    <property type="entry name" value="Na_pump_deCOase"/>
</dbReference>
<dbReference type="Proteomes" id="UP000182471">
    <property type="component" value="Unassembled WGS sequence"/>
</dbReference>
<dbReference type="Pfam" id="PF04277">
    <property type="entry name" value="OAD_gamma"/>
    <property type="match status" value="1"/>
</dbReference>
<evidence type="ECO:0000313" key="9">
    <source>
        <dbReference type="Proteomes" id="UP000182471"/>
    </source>
</evidence>
<feature type="signal peptide" evidence="7">
    <location>
        <begin position="1"/>
        <end position="20"/>
    </location>
</feature>
<evidence type="ECO:0000256" key="5">
    <source>
        <dbReference type="ARBA" id="ARBA00023136"/>
    </source>
</evidence>
<dbReference type="GO" id="GO:0005886">
    <property type="term" value="C:plasma membrane"/>
    <property type="evidence" value="ECO:0007669"/>
    <property type="project" value="UniProtKB-SubCell"/>
</dbReference>
<accession>A0A1H9QKS1</accession>